<dbReference type="GeneTree" id="ENSGT00390000016036"/>
<dbReference type="GO" id="GO:0005930">
    <property type="term" value="C:axoneme"/>
    <property type="evidence" value="ECO:0007669"/>
    <property type="project" value="UniProtKB-SubCell"/>
</dbReference>
<feature type="region of interest" description="Disordered" evidence="10">
    <location>
        <begin position="19"/>
        <end position="86"/>
    </location>
</feature>
<evidence type="ECO:0000256" key="4">
    <source>
        <dbReference type="ARBA" id="ARBA00022490"/>
    </source>
</evidence>
<reference evidence="11" key="3">
    <citation type="submission" date="2025-09" db="UniProtKB">
        <authorList>
            <consortium name="Ensembl"/>
        </authorList>
    </citation>
    <scope>IDENTIFICATION</scope>
</reference>
<dbReference type="InterPro" id="IPR021897">
    <property type="entry name" value="FAP206"/>
</dbReference>
<protein>
    <recommendedName>
        <fullName evidence="3">Cilia- and flagella-associated protein 206</fullName>
    </recommendedName>
</protein>
<keyword evidence="4" id="KW-0963">Cytoplasm</keyword>
<evidence type="ECO:0000256" key="8">
    <source>
        <dbReference type="ARBA" id="ARBA00023273"/>
    </source>
</evidence>
<comment type="subcellular location">
    <subcellularLocation>
        <location evidence="1">Cytoplasm</location>
        <location evidence="1">Cytoskeleton</location>
        <location evidence="1">Cilium axoneme</location>
    </subcellularLocation>
</comment>
<dbReference type="Pfam" id="PF12018">
    <property type="entry name" value="FAP206"/>
    <property type="match status" value="1"/>
</dbReference>
<proteinExistence type="inferred from homology"/>
<name>A0A8I5TKN9_PONAB</name>
<comment type="function">
    <text evidence="9">Essential for sperm motility and is involved in the regulation of the beating frequency of motile cilia on the epithelial cells of the respiratory tract. Required for the establishment of radial spokes in sperm flagella.</text>
</comment>
<dbReference type="GO" id="GO:0007288">
    <property type="term" value="P:sperm axoneme assembly"/>
    <property type="evidence" value="ECO:0007669"/>
    <property type="project" value="Ensembl"/>
</dbReference>
<feature type="compositionally biased region" description="Pro residues" evidence="10">
    <location>
        <begin position="25"/>
        <end position="37"/>
    </location>
</feature>
<evidence type="ECO:0000256" key="9">
    <source>
        <dbReference type="ARBA" id="ARBA00045321"/>
    </source>
</evidence>
<dbReference type="AlphaFoldDB" id="A0A8I5TKN9"/>
<keyword evidence="5" id="KW-0970">Cilium biogenesis/degradation</keyword>
<dbReference type="PANTHER" id="PTHR21442:SF0">
    <property type="entry name" value="CILIA- AND FLAGELLA-ASSOCIATED PROTEIN 206"/>
    <property type="match status" value="1"/>
</dbReference>
<evidence type="ECO:0000256" key="6">
    <source>
        <dbReference type="ARBA" id="ARBA00023069"/>
    </source>
</evidence>
<keyword evidence="7" id="KW-0206">Cytoskeleton</keyword>
<gene>
    <name evidence="11" type="primary">CFAP206</name>
</gene>
<dbReference type="GO" id="GO:0003356">
    <property type="term" value="P:regulation of cilium beat frequency"/>
    <property type="evidence" value="ECO:0007669"/>
    <property type="project" value="Ensembl"/>
</dbReference>
<reference evidence="11" key="2">
    <citation type="submission" date="2025-08" db="UniProtKB">
        <authorList>
            <consortium name="Ensembl"/>
        </authorList>
    </citation>
    <scope>IDENTIFICATION</scope>
</reference>
<dbReference type="Proteomes" id="UP000001595">
    <property type="component" value="Chromosome 6"/>
</dbReference>
<accession>A0A8I5TKN9</accession>
<comment type="similarity">
    <text evidence="2">Belongs to the CFAP206 family.</text>
</comment>
<evidence type="ECO:0000256" key="1">
    <source>
        <dbReference type="ARBA" id="ARBA00004430"/>
    </source>
</evidence>
<evidence type="ECO:0000313" key="11">
    <source>
        <dbReference type="Ensembl" id="ENSPPYP00000026431.1"/>
    </source>
</evidence>
<evidence type="ECO:0000256" key="10">
    <source>
        <dbReference type="SAM" id="MobiDB-lite"/>
    </source>
</evidence>
<evidence type="ECO:0000256" key="2">
    <source>
        <dbReference type="ARBA" id="ARBA00010500"/>
    </source>
</evidence>
<evidence type="ECO:0000256" key="5">
    <source>
        <dbReference type="ARBA" id="ARBA00022794"/>
    </source>
</evidence>
<reference evidence="11 12" key="1">
    <citation type="submission" date="2008-02" db="EMBL/GenBank/DDBJ databases">
        <title>A 6x draft sequence assembly of the Pongo pygmaeus abelii genome.</title>
        <authorList>
            <person name="Wilson R.K."/>
            <person name="Mardis E."/>
        </authorList>
    </citation>
    <scope>NUCLEOTIDE SEQUENCE [LARGE SCALE GENOMIC DNA]</scope>
</reference>
<dbReference type="Ensembl" id="ENSPPYT00000039723.1">
    <property type="protein sequence ID" value="ENSPPYP00000026431.1"/>
    <property type="gene ID" value="ENSPPYG00000016828.3"/>
</dbReference>
<evidence type="ECO:0000256" key="3">
    <source>
        <dbReference type="ARBA" id="ARBA00021602"/>
    </source>
</evidence>
<keyword evidence="12" id="KW-1185">Reference proteome</keyword>
<dbReference type="GO" id="GO:0036064">
    <property type="term" value="C:ciliary basal body"/>
    <property type="evidence" value="ECO:0007669"/>
    <property type="project" value="Ensembl"/>
</dbReference>
<dbReference type="PANTHER" id="PTHR21442">
    <property type="entry name" value="CILIA- AND FLAGELLA-ASSOCIATED PROTEIN 206"/>
    <property type="match status" value="1"/>
</dbReference>
<evidence type="ECO:0000313" key="12">
    <source>
        <dbReference type="Proteomes" id="UP000001595"/>
    </source>
</evidence>
<feature type="region of interest" description="Disordered" evidence="10">
    <location>
        <begin position="652"/>
        <end position="671"/>
    </location>
</feature>
<sequence length="706" mass="80354">MSLPEIPLFLKFFQPFFSGKDPQSGTPPHPHLAPPPQVRSHPSPWLRGGCCERPTAPTVAVRAPGQKQTDRAPAVDSDPARMPPTQAESVIRSIIREIGQECAAHGEIVSETLIAFMVKAVVLDPSNGFNMDRTLMKSDVQNLVQLCMTRLLDTKNPSLDTIKMQVYFDMNYTNRVEFLEEHHRVLESRLGSVTREITDNRACAKEELESLYRKIISYVLLRSGLGSPTDIKTVREVTAALQSVFPQAELGTFLTLSKKDKERQLKELTMIVTGIRLFNRDCGKGGEGVDDLPAVLHVAIPATMQHIDYQLETARSQVYRYTAILEKAANDPLMRAELQPYMLKEALYNIRQYEVFLQIILSDIITGAQEVEMMTKQLAAHLEQLKMTIKSKTAVPTSQVFPIFIALSTLWTSLQDETIVVGVLSNLFTHIQPFLGAHELYFPERVMQCHLNGATVKTDVCRMKEHMEDRVNVADFRKLEWLFPETTANFDKLLIQYRGFCAYTFAATDGLLLPGNPAIGILKYEEKYYTFNSKDAAYSFAENPEHYIDIVREKAKKNAELIQLLELHQQFETLIPYSQMRDADKHYIKPITKCESSTQTDTHILPPTIVRSYEWNEWELRRKAIKLANLHQKVTHSVQTDLSHLRRENCSQVYPPKDTSTQSMREDSTGVPRPQIYLAGLRGGKSRITDEVKTMSLYYSSYTAWQ</sequence>
<organism evidence="11 12">
    <name type="scientific">Pongo abelii</name>
    <name type="common">Sumatran orangutan</name>
    <name type="synonym">Pongo pygmaeus abelii</name>
    <dbReference type="NCBI Taxonomy" id="9601"/>
    <lineage>
        <taxon>Eukaryota</taxon>
        <taxon>Metazoa</taxon>
        <taxon>Chordata</taxon>
        <taxon>Craniata</taxon>
        <taxon>Vertebrata</taxon>
        <taxon>Euteleostomi</taxon>
        <taxon>Mammalia</taxon>
        <taxon>Eutheria</taxon>
        <taxon>Euarchontoglires</taxon>
        <taxon>Primates</taxon>
        <taxon>Haplorrhini</taxon>
        <taxon>Catarrhini</taxon>
        <taxon>Hominidae</taxon>
        <taxon>Pongo</taxon>
    </lineage>
</organism>
<keyword evidence="8" id="KW-0966">Cell projection</keyword>
<dbReference type="GO" id="GO:1901317">
    <property type="term" value="P:regulation of flagellated sperm motility"/>
    <property type="evidence" value="ECO:0007669"/>
    <property type="project" value="Ensembl"/>
</dbReference>
<keyword evidence="6" id="KW-0969">Cilium</keyword>
<evidence type="ECO:0000256" key="7">
    <source>
        <dbReference type="ARBA" id="ARBA00023212"/>
    </source>
</evidence>